<proteinExistence type="predicted"/>
<organism evidence="2 3">
    <name type="scientific">Marinobacter daqiaonensis</name>
    <dbReference type="NCBI Taxonomy" id="650891"/>
    <lineage>
        <taxon>Bacteria</taxon>
        <taxon>Pseudomonadati</taxon>
        <taxon>Pseudomonadota</taxon>
        <taxon>Gammaproteobacteria</taxon>
        <taxon>Pseudomonadales</taxon>
        <taxon>Marinobacteraceae</taxon>
        <taxon>Marinobacter</taxon>
    </lineage>
</organism>
<dbReference type="OrthoDB" id="8635607at2"/>
<keyword evidence="1" id="KW-1133">Transmembrane helix</keyword>
<dbReference type="PIRSF" id="PIRSF033239">
    <property type="entry name" value="ExoD"/>
    <property type="match status" value="1"/>
</dbReference>
<dbReference type="EMBL" id="FOYW01000001">
    <property type="protein sequence ID" value="SFR64742.1"/>
    <property type="molecule type" value="Genomic_DNA"/>
</dbReference>
<dbReference type="InterPro" id="IPR010331">
    <property type="entry name" value="ExoD"/>
</dbReference>
<dbReference type="PANTHER" id="PTHR41795:SF1">
    <property type="entry name" value="EXOPOLYSACCHARIDE SYNTHESIS PROTEIN"/>
    <property type="match status" value="1"/>
</dbReference>
<reference evidence="2 3" key="1">
    <citation type="submission" date="2016-10" db="EMBL/GenBank/DDBJ databases">
        <authorList>
            <person name="de Groot N.N."/>
        </authorList>
    </citation>
    <scope>NUCLEOTIDE SEQUENCE [LARGE SCALE GENOMIC DNA]</scope>
    <source>
        <strain evidence="2 3">CGMCC 1.9167</strain>
    </source>
</reference>
<gene>
    <name evidence="2" type="ORF">SAMN05216203_2139</name>
</gene>
<keyword evidence="1" id="KW-0472">Membrane</keyword>
<keyword evidence="1" id="KW-0812">Transmembrane</keyword>
<name>A0A1I6IDD4_9GAMM</name>
<evidence type="ECO:0000313" key="2">
    <source>
        <dbReference type="EMBL" id="SFR64742.1"/>
    </source>
</evidence>
<feature type="transmembrane region" description="Helical" evidence="1">
    <location>
        <begin position="129"/>
        <end position="147"/>
    </location>
</feature>
<feature type="transmembrane region" description="Helical" evidence="1">
    <location>
        <begin position="175"/>
        <end position="195"/>
    </location>
</feature>
<feature type="transmembrane region" description="Helical" evidence="1">
    <location>
        <begin position="153"/>
        <end position="170"/>
    </location>
</feature>
<sequence length="196" mass="21564">MEKTGPANLEQTLDRIARAEESDGEQTTVGAVVTELGPRSFGPMLLLPGLITLLPIGGVPGVPTIMGLFAVLVSAQMLFGRQCFWLPDWMLRRSIAWEKLDKSRRWMLPPARFTDRFIRPRLTRFMEGVWLYLIAALSVMTGLMMPLMEVVPFSAISAGLVLTFFGLGLLARDGLLALLGMAAFAGSAWIIYAAMM</sequence>
<evidence type="ECO:0000313" key="3">
    <source>
        <dbReference type="Proteomes" id="UP000198644"/>
    </source>
</evidence>
<evidence type="ECO:0000256" key="1">
    <source>
        <dbReference type="SAM" id="Phobius"/>
    </source>
</evidence>
<dbReference type="Proteomes" id="UP000198644">
    <property type="component" value="Unassembled WGS sequence"/>
</dbReference>
<dbReference type="PANTHER" id="PTHR41795">
    <property type="entry name" value="EXOPOLYSACCHARIDE SYNTHESIS PROTEIN"/>
    <property type="match status" value="1"/>
</dbReference>
<dbReference type="STRING" id="650891.SAMN05216203_2139"/>
<dbReference type="RefSeq" id="WP_092011966.1">
    <property type="nucleotide sequence ID" value="NZ_FOYW01000001.1"/>
</dbReference>
<keyword evidence="3" id="KW-1185">Reference proteome</keyword>
<dbReference type="Pfam" id="PF06055">
    <property type="entry name" value="ExoD"/>
    <property type="match status" value="1"/>
</dbReference>
<accession>A0A1I6IDD4</accession>
<protein>
    <submittedName>
        <fullName evidence="2">Uncharacterized conserved protein</fullName>
    </submittedName>
</protein>
<dbReference type="AlphaFoldDB" id="A0A1I6IDD4"/>
<feature type="transmembrane region" description="Helical" evidence="1">
    <location>
        <begin position="45"/>
        <end position="72"/>
    </location>
</feature>